<gene>
    <name evidence="2" type="ORF">BACCELL_01216</name>
</gene>
<comment type="caution">
    <text evidence="2">The sequence shown here is derived from an EMBL/GenBank/DDBJ whole genome shotgun (WGS) entry which is preliminary data.</text>
</comment>
<keyword evidence="1" id="KW-0472">Membrane</keyword>
<name>E2NAB3_9BACE</name>
<reference evidence="2 3" key="2">
    <citation type="submission" date="2009-01" db="EMBL/GenBank/DDBJ databases">
        <title>Draft genome sequence of Bacteroides cellulosilyticus (DSM 14838).</title>
        <authorList>
            <person name="Sudarsanam P."/>
            <person name="Ley R."/>
            <person name="Guruge J."/>
            <person name="Turnbaugh P.J."/>
            <person name="Mahowald M."/>
            <person name="Liep D."/>
            <person name="Gordon J."/>
        </authorList>
    </citation>
    <scope>NUCLEOTIDE SEQUENCE [LARGE SCALE GENOMIC DNA]</scope>
    <source>
        <strain evidence="2 3">DSM 14838</strain>
    </source>
</reference>
<sequence>MLFFQFYFHDANELFASIILNYTLSILIYHLAIWTEGLLIKVLM</sequence>
<keyword evidence="1" id="KW-1133">Transmembrane helix</keyword>
<protein>
    <submittedName>
        <fullName evidence="2">Uncharacterized protein</fullName>
    </submittedName>
</protein>
<proteinExistence type="predicted"/>
<dbReference type="EMBL" id="ACCH01000113">
    <property type="protein sequence ID" value="EEF91146.1"/>
    <property type="molecule type" value="Genomic_DNA"/>
</dbReference>
<evidence type="ECO:0000313" key="2">
    <source>
        <dbReference type="EMBL" id="EEF91146.1"/>
    </source>
</evidence>
<keyword evidence="1" id="KW-0812">Transmembrane</keyword>
<dbReference type="AlphaFoldDB" id="E2NAB3"/>
<feature type="transmembrane region" description="Helical" evidence="1">
    <location>
        <begin position="14"/>
        <end position="34"/>
    </location>
</feature>
<accession>E2NAB3</accession>
<dbReference type="Proteomes" id="UP000003711">
    <property type="component" value="Unassembled WGS sequence"/>
</dbReference>
<organism evidence="2 3">
    <name type="scientific">Bacteroides cellulosilyticus DSM 14838</name>
    <dbReference type="NCBI Taxonomy" id="537012"/>
    <lineage>
        <taxon>Bacteria</taxon>
        <taxon>Pseudomonadati</taxon>
        <taxon>Bacteroidota</taxon>
        <taxon>Bacteroidia</taxon>
        <taxon>Bacteroidales</taxon>
        <taxon>Bacteroidaceae</taxon>
        <taxon>Bacteroides</taxon>
    </lineage>
</organism>
<evidence type="ECO:0000313" key="3">
    <source>
        <dbReference type="Proteomes" id="UP000003711"/>
    </source>
</evidence>
<reference evidence="2 3" key="1">
    <citation type="submission" date="2008-12" db="EMBL/GenBank/DDBJ databases">
        <authorList>
            <person name="Fulton L."/>
            <person name="Clifton S."/>
            <person name="Fulton B."/>
            <person name="Xu J."/>
            <person name="Minx P."/>
            <person name="Pepin K.H."/>
            <person name="Johnson M."/>
            <person name="Bhonagiri V."/>
            <person name="Nash W.E."/>
            <person name="Mardis E.R."/>
            <person name="Wilson R.K."/>
        </authorList>
    </citation>
    <scope>NUCLEOTIDE SEQUENCE [LARGE SCALE GENOMIC DNA]</scope>
    <source>
        <strain evidence="2 3">DSM 14838</strain>
    </source>
</reference>
<dbReference type="HOGENOM" id="CLU_3212145_0_0_10"/>
<evidence type="ECO:0000256" key="1">
    <source>
        <dbReference type="SAM" id="Phobius"/>
    </source>
</evidence>